<evidence type="ECO:0000313" key="4">
    <source>
        <dbReference type="EMBL" id="CAL5141818.1"/>
    </source>
</evidence>
<dbReference type="PROSITE" id="PS50119">
    <property type="entry name" value="ZF_BBOX"/>
    <property type="match status" value="1"/>
</dbReference>
<dbReference type="EMBL" id="CAXLJL010000933">
    <property type="protein sequence ID" value="CAL5141818.1"/>
    <property type="molecule type" value="Genomic_DNA"/>
</dbReference>
<evidence type="ECO:0000259" key="3">
    <source>
        <dbReference type="PROSITE" id="PS50119"/>
    </source>
</evidence>
<dbReference type="Pfam" id="PF22586">
    <property type="entry name" value="ANCHR-like_BBOX"/>
    <property type="match status" value="1"/>
</dbReference>
<feature type="region of interest" description="Disordered" evidence="2">
    <location>
        <begin position="168"/>
        <end position="256"/>
    </location>
</feature>
<dbReference type="PANTHER" id="PTHR28634">
    <property type="entry name" value="ZINC FINGER B-BOX DOMAIN-CONTAINING PROTEIN 1"/>
    <property type="match status" value="1"/>
</dbReference>
<keyword evidence="1" id="KW-0863">Zinc-finger</keyword>
<gene>
    <name evidence="4" type="ORF">CDAUBV1_LOCUS17127</name>
</gene>
<feature type="compositionally biased region" description="Acidic residues" evidence="2">
    <location>
        <begin position="301"/>
        <end position="310"/>
    </location>
</feature>
<feature type="region of interest" description="Disordered" evidence="2">
    <location>
        <begin position="276"/>
        <end position="312"/>
    </location>
</feature>
<dbReference type="InterPro" id="IPR000315">
    <property type="entry name" value="Znf_B-box"/>
</dbReference>
<dbReference type="Proteomes" id="UP001497525">
    <property type="component" value="Unassembled WGS sequence"/>
</dbReference>
<sequence>MRKSDRKPFMRKSKEKNTNLEEETKRMEERLQMLKSVLYKDLPKRTQSSETIWNGSKGKEIIDARPKPSSLLDMSRVKLKTLKHENIEVKMDHHYSDLISKVMKSTEKYTMPEEKASFTKCGQCEIKQASVSCQECNENYCARCFAQFHMKGALRRHHSLPLSRYKTRRVSVADDHPPHLERGEQAVEDIQPVNSQKTAEEPEVQSQGCQSGMGRYEKPSCTAETETDGELRESDKSSPPKTQTVGTSVDRNRTVPEIHFTSSLTLAERILVHQHRKSKLIPQPPNDTSQSEIANLPLKNEEEEGSEEKEESVYLEWKRPTFDQLHALATGKLVYSELQRNYQLEDLERSSDKVSTTNSTPTFAVAEQAATDRNLKSGPGRFPDKVEEPKETGELSFPPKEGCEVETKGQDPPVLQGGEYCCTSSSVLPLSDVQIHTYRMKEDEKSNHSDTPTSARSLMASGDEISTIQLIRKHLSMLCGDQNSENPGGNPEKTVDS</sequence>
<evidence type="ECO:0000256" key="1">
    <source>
        <dbReference type="PROSITE-ProRule" id="PRU00024"/>
    </source>
</evidence>
<feature type="compositionally biased region" description="Basic and acidic residues" evidence="2">
    <location>
        <begin position="382"/>
        <end position="393"/>
    </location>
</feature>
<keyword evidence="1" id="KW-0862">Zinc</keyword>
<feature type="domain" description="B box-type" evidence="3">
    <location>
        <begin position="116"/>
        <end position="162"/>
    </location>
</feature>
<feature type="region of interest" description="Disordered" evidence="2">
    <location>
        <begin position="439"/>
        <end position="462"/>
    </location>
</feature>
<accession>A0AAV2TY86</accession>
<dbReference type="AlphaFoldDB" id="A0AAV2TY86"/>
<feature type="compositionally biased region" description="Basic and acidic residues" evidence="2">
    <location>
        <begin position="439"/>
        <end position="448"/>
    </location>
</feature>
<feature type="compositionally biased region" description="Basic residues" evidence="2">
    <location>
        <begin position="1"/>
        <end position="14"/>
    </location>
</feature>
<dbReference type="PANTHER" id="PTHR28634:SF1">
    <property type="entry name" value="ZINC FINGER B-BOX DOMAIN-CONTAINING PROTEIN 1"/>
    <property type="match status" value="1"/>
</dbReference>
<comment type="caution">
    <text evidence="4">The sequence shown here is derived from an EMBL/GenBank/DDBJ whole genome shotgun (WGS) entry which is preliminary data.</text>
</comment>
<feature type="compositionally biased region" description="Polar residues" evidence="2">
    <location>
        <begin position="239"/>
        <end position="249"/>
    </location>
</feature>
<organism evidence="4 5">
    <name type="scientific">Calicophoron daubneyi</name>
    <name type="common">Rumen fluke</name>
    <name type="synonym">Paramphistomum daubneyi</name>
    <dbReference type="NCBI Taxonomy" id="300641"/>
    <lineage>
        <taxon>Eukaryota</taxon>
        <taxon>Metazoa</taxon>
        <taxon>Spiralia</taxon>
        <taxon>Lophotrochozoa</taxon>
        <taxon>Platyhelminthes</taxon>
        <taxon>Trematoda</taxon>
        <taxon>Digenea</taxon>
        <taxon>Plagiorchiida</taxon>
        <taxon>Pronocephalata</taxon>
        <taxon>Paramphistomoidea</taxon>
        <taxon>Paramphistomidae</taxon>
        <taxon>Calicophoron</taxon>
    </lineage>
</organism>
<evidence type="ECO:0000313" key="5">
    <source>
        <dbReference type="Proteomes" id="UP001497525"/>
    </source>
</evidence>
<dbReference type="InterPro" id="IPR037688">
    <property type="entry name" value="ZBBX"/>
</dbReference>
<protein>
    <recommendedName>
        <fullName evidence="3">B box-type domain-containing protein</fullName>
    </recommendedName>
</protein>
<reference evidence="4" key="1">
    <citation type="submission" date="2024-06" db="EMBL/GenBank/DDBJ databases">
        <authorList>
            <person name="Liu X."/>
            <person name="Lenzi L."/>
            <person name="Haldenby T S."/>
            <person name="Uol C."/>
        </authorList>
    </citation>
    <scope>NUCLEOTIDE SEQUENCE</scope>
</reference>
<feature type="compositionally biased region" description="Basic and acidic residues" evidence="2">
    <location>
        <begin position="229"/>
        <end position="238"/>
    </location>
</feature>
<feature type="compositionally biased region" description="Basic and acidic residues" evidence="2">
    <location>
        <begin position="171"/>
        <end position="185"/>
    </location>
</feature>
<feature type="compositionally biased region" description="Basic and acidic residues" evidence="2">
    <location>
        <begin position="15"/>
        <end position="25"/>
    </location>
</feature>
<name>A0AAV2TY86_CALDB</name>
<dbReference type="GO" id="GO:0008270">
    <property type="term" value="F:zinc ion binding"/>
    <property type="evidence" value="ECO:0007669"/>
    <property type="project" value="UniProtKB-KW"/>
</dbReference>
<evidence type="ECO:0000256" key="2">
    <source>
        <dbReference type="SAM" id="MobiDB-lite"/>
    </source>
</evidence>
<feature type="region of interest" description="Disordered" evidence="2">
    <location>
        <begin position="374"/>
        <end position="411"/>
    </location>
</feature>
<proteinExistence type="predicted"/>
<keyword evidence="1" id="KW-0479">Metal-binding</keyword>
<feature type="region of interest" description="Disordered" evidence="2">
    <location>
        <begin position="1"/>
        <end position="25"/>
    </location>
</feature>